<protein>
    <submittedName>
        <fullName evidence="1">Uncharacterized protein</fullName>
    </submittedName>
</protein>
<organism evidence="1 2">
    <name type="scientific">Rhodococcus rhodnii</name>
    <dbReference type="NCBI Taxonomy" id="38312"/>
    <lineage>
        <taxon>Bacteria</taxon>
        <taxon>Bacillati</taxon>
        <taxon>Actinomycetota</taxon>
        <taxon>Actinomycetes</taxon>
        <taxon>Mycobacteriales</taxon>
        <taxon>Nocardiaceae</taxon>
        <taxon>Rhodococcus</taxon>
    </lineage>
</organism>
<evidence type="ECO:0000313" key="2">
    <source>
        <dbReference type="Proteomes" id="UP000471120"/>
    </source>
</evidence>
<sequence length="120" mass="12851">MEPIEISAGQFYLRAPRADDRIDDRTSLADLGISDPDHVEHSLGEWHAGTRYSWVVCETTSGEPLAHVTLDPDGAIAGLAHPDGEEALDTGFRVVTAFAEAGNLPHGAPSPGAHDEIEPW</sequence>
<dbReference type="Proteomes" id="UP000471120">
    <property type="component" value="Unassembled WGS sequence"/>
</dbReference>
<accession>A0A6P2CDC6</accession>
<dbReference type="EMBL" id="QRCM01000001">
    <property type="protein sequence ID" value="TXG90555.1"/>
    <property type="molecule type" value="Genomic_DNA"/>
</dbReference>
<gene>
    <name evidence="1" type="ORF">DW322_10375</name>
</gene>
<evidence type="ECO:0000313" key="1">
    <source>
        <dbReference type="EMBL" id="TXG90555.1"/>
    </source>
</evidence>
<reference evidence="1 2" key="1">
    <citation type="submission" date="2018-07" db="EMBL/GenBank/DDBJ databases">
        <title>Genome sequence of Rhodococcus rhodnii ATCC 35071 from Rhodnius prolixus.</title>
        <authorList>
            <person name="Patel V."/>
            <person name="Vogel K.J."/>
        </authorList>
    </citation>
    <scope>NUCLEOTIDE SEQUENCE [LARGE SCALE GENOMIC DNA]</scope>
    <source>
        <strain evidence="1 2">ATCC 35071</strain>
    </source>
</reference>
<comment type="caution">
    <text evidence="1">The sequence shown here is derived from an EMBL/GenBank/DDBJ whole genome shotgun (WGS) entry which is preliminary data.</text>
</comment>
<proteinExistence type="predicted"/>
<name>A0A6P2CDC6_9NOCA</name>
<dbReference type="AlphaFoldDB" id="A0A6P2CDC6"/>
<dbReference type="RefSeq" id="WP_051111249.1">
    <property type="nucleotide sequence ID" value="NZ_QRCM01000001.1"/>
</dbReference>